<dbReference type="GO" id="GO:0051321">
    <property type="term" value="P:meiotic cell cycle"/>
    <property type="evidence" value="ECO:0007669"/>
    <property type="project" value="UniProtKB-KW"/>
</dbReference>
<dbReference type="GO" id="GO:0003677">
    <property type="term" value="F:DNA binding"/>
    <property type="evidence" value="ECO:0007669"/>
    <property type="project" value="TreeGrafter"/>
</dbReference>
<dbReference type="EMBL" id="KV407458">
    <property type="protein sequence ID" value="KZF22769.1"/>
    <property type="molecule type" value="Genomic_DNA"/>
</dbReference>
<dbReference type="OMA" id="VNHHRHT"/>
<evidence type="ECO:0000256" key="3">
    <source>
        <dbReference type="ARBA" id="ARBA00021529"/>
    </source>
</evidence>
<evidence type="ECO:0000256" key="1">
    <source>
        <dbReference type="ARBA" id="ARBA00004123"/>
    </source>
</evidence>
<keyword evidence="11" id="KW-1185">Reference proteome</keyword>
<feature type="region of interest" description="Disordered" evidence="8">
    <location>
        <begin position="1008"/>
        <end position="1117"/>
    </location>
</feature>
<dbReference type="GO" id="GO:0006281">
    <property type="term" value="P:DNA repair"/>
    <property type="evidence" value="ECO:0007669"/>
    <property type="project" value="TreeGrafter"/>
</dbReference>
<keyword evidence="4" id="KW-0236">DNA replication inhibitor</keyword>
<keyword evidence="5" id="KW-0539">Nucleus</keyword>
<keyword evidence="6" id="KW-0469">Meiosis</keyword>
<evidence type="ECO:0000256" key="6">
    <source>
        <dbReference type="ARBA" id="ARBA00023254"/>
    </source>
</evidence>
<comment type="similarity">
    <text evidence="2">Belongs to the timeless family.</text>
</comment>
<feature type="region of interest" description="Disordered" evidence="8">
    <location>
        <begin position="786"/>
        <end position="816"/>
    </location>
</feature>
<evidence type="ECO:0000256" key="8">
    <source>
        <dbReference type="SAM" id="MobiDB-lite"/>
    </source>
</evidence>
<comment type="subcellular location">
    <subcellularLocation>
        <location evidence="1">Nucleus</location>
    </subcellularLocation>
</comment>
<feature type="domain" description="Timeless N-terminal" evidence="9">
    <location>
        <begin position="36"/>
        <end position="305"/>
    </location>
</feature>
<dbReference type="Pfam" id="PF04821">
    <property type="entry name" value="TIMELESS"/>
    <property type="match status" value="1"/>
</dbReference>
<feature type="compositionally biased region" description="Acidic residues" evidence="8">
    <location>
        <begin position="907"/>
        <end position="924"/>
    </location>
</feature>
<feature type="compositionally biased region" description="Basic residues" evidence="8">
    <location>
        <begin position="561"/>
        <end position="571"/>
    </location>
</feature>
<dbReference type="GO" id="GO:0000076">
    <property type="term" value="P:DNA replication checkpoint signaling"/>
    <property type="evidence" value="ECO:0007669"/>
    <property type="project" value="TreeGrafter"/>
</dbReference>
<dbReference type="InterPro" id="IPR006906">
    <property type="entry name" value="Timeless_N"/>
</dbReference>
<dbReference type="InParanoid" id="A0A165GYN7"/>
<dbReference type="PANTHER" id="PTHR22940">
    <property type="entry name" value="TIMEOUT/TIMELESS-2"/>
    <property type="match status" value="1"/>
</dbReference>
<dbReference type="GeneID" id="28899429"/>
<feature type="region of interest" description="Disordered" evidence="8">
    <location>
        <begin position="326"/>
        <end position="359"/>
    </location>
</feature>
<dbReference type="STRING" id="1328760.A0A165GYN7"/>
<name>A0A165GYN7_XYLHT</name>
<proteinExistence type="inferred from homology"/>
<evidence type="ECO:0000313" key="10">
    <source>
        <dbReference type="EMBL" id="KZF22769.1"/>
    </source>
</evidence>
<evidence type="ECO:0000256" key="7">
    <source>
        <dbReference type="ARBA" id="ARBA00023306"/>
    </source>
</evidence>
<evidence type="ECO:0000256" key="4">
    <source>
        <dbReference type="ARBA" id="ARBA00022880"/>
    </source>
</evidence>
<sequence>MNPDNDDRDVIDPEVRAYVYSLVSALGGSAGDEGGRYILGDDALACLKDLKRWLKLYDERTNRLDVARCLAEANLVNGDLLEILAAWREDEPLNKLKSKIALACLELLVPLTWPIEKEDGDVTVNHHRHMPYLQLAHVSYKRGILHHDSTKILRTAVRIGLPSMALPLKERSSRDEGIIKLILYFFRNVALISPPRNLPTEETQNDIARSATIDSFEEQDILHLILTVSSSMGDDFDTEDVVVLELLFHLLKGIDVPQLFLDNSELSAKKEDELQDMLNKEAGMRRSYARVAPSRHNRFGTMIWLKRDDEKVSTLSGQDVLRDGQQSLAKMDRSKRSNKSKRGKKGQEPVHNDFSMPENISSASNRRLRAFVEEFLDASFNPLFIHIRKAIEREEDRVLDIHIRQYFYLVGWFLEAQRERRERYRRLMKQGGDVKSPDTESFALVAGVLNQETFISLNRSMQQALDNKSWHDLNAGMKCFTQILLTVHEMSESPLEEDQEIAENIQNRIFYEETTHDRLFAIVRAYKDQGYSFLDTTTELTHVFLRMLERYSKQNVDMQVRSRRRARKKKAANPVAGAEDQQEDGSEAEEVAQAQMVSKERKFDFNRFASKLVTQKCVDLYVALTQYYNDLDTEQLKRLHRFFYRAAFKMEMSVLLFRVDIIALFNKMIMGPDGLDQSSPVFKDWNELVRQIFKKLIRKMQERPELVIEILFSKIPSTLYYLEYGHEKQTVSKPRAPAELEVKPGWDFPQQIGIAVTALLDQDKRNLVQWIKNILSEAATERQSWSDAAQASAGLDGSDNAAEHESNTRETDNAPSIVIKPDNELTRVAMFRDNRLRLLMKLVGFERLGLDDEPDATWVIPSILSAQTLSQNLEYISAAEVEPPQLDGKSAEDCIRRKSAARRRADYDDDDDDAEGDVGADEDFLFPAGGPTIRKSDSLQKLKTRRRRKNKDNDEGDEVDEEAAKARREARRIADLEKRRKIKSELFVHDSDDEDDEDRDREFFALEEKRRQEHARKVHDTLMSIEQPGSNSRKKRKSEGGNISGKKRTKRTATVLENDEEETGVESISSRSSIDRDDIMSDSADPATDTPFSSPHARLADNFQKRHRSESIATVDLDTSEAVVENFGAAEQEDDEDIDEPLVPVAARRRMRAGFIVESDSE</sequence>
<dbReference type="GO" id="GO:0043111">
    <property type="term" value="P:replication fork arrest"/>
    <property type="evidence" value="ECO:0007669"/>
    <property type="project" value="TreeGrafter"/>
</dbReference>
<dbReference type="RefSeq" id="XP_018188324.1">
    <property type="nucleotide sequence ID" value="XM_018334292.1"/>
</dbReference>
<dbReference type="OrthoDB" id="310853at2759"/>
<feature type="region of interest" description="Disordered" evidence="8">
    <location>
        <begin position="899"/>
        <end position="975"/>
    </location>
</feature>
<keyword evidence="7" id="KW-0131">Cell cycle</keyword>
<protein>
    <recommendedName>
        <fullName evidence="3">Topoisomerase 1-associated factor 1</fullName>
    </recommendedName>
</protein>
<dbReference type="GO" id="GO:0031298">
    <property type="term" value="C:replication fork protection complex"/>
    <property type="evidence" value="ECO:0007669"/>
    <property type="project" value="TreeGrafter"/>
</dbReference>
<organism evidence="10 11">
    <name type="scientific">Xylona heveae (strain CBS 132557 / TC161)</name>
    <dbReference type="NCBI Taxonomy" id="1328760"/>
    <lineage>
        <taxon>Eukaryota</taxon>
        <taxon>Fungi</taxon>
        <taxon>Dikarya</taxon>
        <taxon>Ascomycota</taxon>
        <taxon>Pezizomycotina</taxon>
        <taxon>Xylonomycetes</taxon>
        <taxon>Xylonales</taxon>
        <taxon>Xylonaceae</taxon>
        <taxon>Xylona</taxon>
    </lineage>
</organism>
<dbReference type="FunCoup" id="A0A165GYN7">
    <property type="interactions" value="47"/>
</dbReference>
<evidence type="ECO:0000256" key="5">
    <source>
        <dbReference type="ARBA" id="ARBA00023242"/>
    </source>
</evidence>
<evidence type="ECO:0000313" key="11">
    <source>
        <dbReference type="Proteomes" id="UP000076632"/>
    </source>
</evidence>
<dbReference type="GO" id="GO:0016853">
    <property type="term" value="F:isomerase activity"/>
    <property type="evidence" value="ECO:0007669"/>
    <property type="project" value="UniProtKB-KW"/>
</dbReference>
<evidence type="ECO:0000259" key="9">
    <source>
        <dbReference type="Pfam" id="PF04821"/>
    </source>
</evidence>
<dbReference type="Proteomes" id="UP000076632">
    <property type="component" value="Unassembled WGS sequence"/>
</dbReference>
<gene>
    <name evidence="10" type="ORF">L228DRAFT_260905</name>
</gene>
<keyword evidence="10" id="KW-0413">Isomerase</keyword>
<reference evidence="10 11" key="1">
    <citation type="journal article" date="2016" name="Fungal Biol.">
        <title>The genome of Xylona heveae provides a window into fungal endophytism.</title>
        <authorList>
            <person name="Gazis R."/>
            <person name="Kuo A."/>
            <person name="Riley R."/>
            <person name="LaButti K."/>
            <person name="Lipzen A."/>
            <person name="Lin J."/>
            <person name="Amirebrahimi M."/>
            <person name="Hesse C.N."/>
            <person name="Spatafora J.W."/>
            <person name="Henrissat B."/>
            <person name="Hainaut M."/>
            <person name="Grigoriev I.V."/>
            <person name="Hibbett D.S."/>
        </authorList>
    </citation>
    <scope>NUCLEOTIDE SEQUENCE [LARGE SCALE GENOMIC DNA]</scope>
    <source>
        <strain evidence="10 11">TC161</strain>
    </source>
</reference>
<dbReference type="AlphaFoldDB" id="A0A165GYN7"/>
<evidence type="ECO:0000256" key="2">
    <source>
        <dbReference type="ARBA" id="ARBA00008174"/>
    </source>
</evidence>
<accession>A0A165GYN7</accession>
<feature type="compositionally biased region" description="Basic and acidic residues" evidence="8">
    <location>
        <begin position="801"/>
        <end position="812"/>
    </location>
</feature>
<feature type="region of interest" description="Disordered" evidence="8">
    <location>
        <begin position="559"/>
        <end position="588"/>
    </location>
</feature>
<dbReference type="InterPro" id="IPR044998">
    <property type="entry name" value="Timeless"/>
</dbReference>
<feature type="compositionally biased region" description="Basic and acidic residues" evidence="8">
    <location>
        <begin position="962"/>
        <end position="975"/>
    </location>
</feature>
<dbReference type="PANTHER" id="PTHR22940:SF4">
    <property type="entry name" value="PROTEIN TIMELESS HOMOLOG"/>
    <property type="match status" value="1"/>
</dbReference>